<keyword evidence="2 4" id="KW-0472">Membrane</keyword>
<dbReference type="PANTHER" id="PTHR30329:SF21">
    <property type="entry name" value="LIPOPROTEIN YIAD-RELATED"/>
    <property type="match status" value="1"/>
</dbReference>
<dbReference type="InterPro" id="IPR050330">
    <property type="entry name" value="Bact_OuterMem_StrucFunc"/>
</dbReference>
<keyword evidence="10" id="KW-1185">Reference proteome</keyword>
<dbReference type="InterPro" id="IPR006665">
    <property type="entry name" value="OmpA-like"/>
</dbReference>
<dbReference type="PRINTS" id="PR01021">
    <property type="entry name" value="OMPADOMAIN"/>
</dbReference>
<dbReference type="EMBL" id="JAVRFG010000020">
    <property type="protein sequence ID" value="MDT0492199.1"/>
    <property type="molecule type" value="Genomic_DNA"/>
</dbReference>
<evidence type="ECO:0000256" key="4">
    <source>
        <dbReference type="PROSITE-ProRule" id="PRU00473"/>
    </source>
</evidence>
<dbReference type="InterPro" id="IPR036737">
    <property type="entry name" value="OmpA-like_sf"/>
</dbReference>
<gene>
    <name evidence="9" type="ORF">RM717_16955</name>
</gene>
<feature type="region of interest" description="Disordered" evidence="5">
    <location>
        <begin position="163"/>
        <end position="182"/>
    </location>
</feature>
<dbReference type="PROSITE" id="PS50234">
    <property type="entry name" value="VWFA"/>
    <property type="match status" value="1"/>
</dbReference>
<feature type="domain" description="VWFA" evidence="7">
    <location>
        <begin position="48"/>
        <end position="240"/>
    </location>
</feature>
<name>A0ABU2W2W8_9ACTN</name>
<feature type="region of interest" description="Disordered" evidence="5">
    <location>
        <begin position="272"/>
        <end position="300"/>
    </location>
</feature>
<dbReference type="InterPro" id="IPR036465">
    <property type="entry name" value="vWFA_dom_sf"/>
</dbReference>
<organism evidence="9 10">
    <name type="scientific">Streptomyces stephensoniae</name>
    <dbReference type="NCBI Taxonomy" id="3375367"/>
    <lineage>
        <taxon>Bacteria</taxon>
        <taxon>Bacillati</taxon>
        <taxon>Actinomycetota</taxon>
        <taxon>Actinomycetes</taxon>
        <taxon>Kitasatosporales</taxon>
        <taxon>Streptomycetaceae</taxon>
        <taxon>Streptomyces</taxon>
    </lineage>
</organism>
<dbReference type="Proteomes" id="UP001180556">
    <property type="component" value="Unassembled WGS sequence"/>
</dbReference>
<evidence type="ECO:0000256" key="1">
    <source>
        <dbReference type="ARBA" id="ARBA00004442"/>
    </source>
</evidence>
<feature type="domain" description="OmpA-like" evidence="8">
    <location>
        <begin position="308"/>
        <end position="429"/>
    </location>
</feature>
<dbReference type="PROSITE" id="PS51257">
    <property type="entry name" value="PROKAR_LIPOPROTEIN"/>
    <property type="match status" value="1"/>
</dbReference>
<evidence type="ECO:0000259" key="8">
    <source>
        <dbReference type="PROSITE" id="PS51123"/>
    </source>
</evidence>
<dbReference type="PROSITE" id="PS51123">
    <property type="entry name" value="OMPA_2"/>
    <property type="match status" value="1"/>
</dbReference>
<dbReference type="RefSeq" id="WP_311600636.1">
    <property type="nucleotide sequence ID" value="NZ_JAVRFG010000020.1"/>
</dbReference>
<reference evidence="10" key="1">
    <citation type="submission" date="2023-07" db="EMBL/GenBank/DDBJ databases">
        <title>30 novel species of actinomycetes from the DSMZ collection.</title>
        <authorList>
            <person name="Nouioui I."/>
        </authorList>
    </citation>
    <scope>NUCLEOTIDE SEQUENCE [LARGE SCALE GENOMIC DNA]</scope>
    <source>
        <strain evidence="10">DSM 40932</strain>
    </source>
</reference>
<proteinExistence type="predicted"/>
<comment type="caution">
    <text evidence="9">The sequence shown here is derived from an EMBL/GenBank/DDBJ whole genome shotgun (WGS) entry which is preliminary data.</text>
</comment>
<dbReference type="Gene3D" id="3.40.50.410">
    <property type="entry name" value="von Willebrand factor, type A domain"/>
    <property type="match status" value="1"/>
</dbReference>
<dbReference type="InterPro" id="IPR002035">
    <property type="entry name" value="VWF_A"/>
</dbReference>
<accession>A0ABU2W2W8</accession>
<keyword evidence="3" id="KW-0998">Cell outer membrane</keyword>
<sequence>MRAPVVARGLAPALVVVLLSAGITSCGDGASAPGKCDWMKKAAKSRAHTVVLVDASASLRGSAGADRGRDHTEAVGPYLEKAVSHRNTVSVGAFAGAGDIEWSALGLSADWIWENDDEFNQGEREKIATDCLKENLAQAQETVPTSGGTDILAAVRSADAVLGESAGRKDSGNGGSGNGSGPGELIILTDGLSTMGCANLRHARFADDREIDAIAKDCRDTAELPQEMPTGVPVIFVGLGRTVGSQPAPTPAQTGWLKRLWLRLCAETRPKPAGTEDCRAVDTPVPGSLRRASAPKPPADPVVRFGAGRSQTYLRPRAALFDPGSAVIRERGLSELIGIAVELRRSPEAEVQVLGYVDPRGGAGNNLSLSRQRADAVAEVLTAHGVRDVTAYGRGLAGGCPKPVAAGSGDRDADEPLQCDRRVDIVVTK</sequence>
<evidence type="ECO:0000256" key="5">
    <source>
        <dbReference type="SAM" id="MobiDB-lite"/>
    </source>
</evidence>
<dbReference type="SUPFAM" id="SSF53300">
    <property type="entry name" value="vWA-like"/>
    <property type="match status" value="1"/>
</dbReference>
<dbReference type="Gene3D" id="3.30.1330.60">
    <property type="entry name" value="OmpA-like domain"/>
    <property type="match status" value="1"/>
</dbReference>
<evidence type="ECO:0000256" key="2">
    <source>
        <dbReference type="ARBA" id="ARBA00023136"/>
    </source>
</evidence>
<evidence type="ECO:0000313" key="9">
    <source>
        <dbReference type="EMBL" id="MDT0492199.1"/>
    </source>
</evidence>
<feature type="compositionally biased region" description="Gly residues" evidence="5">
    <location>
        <begin position="172"/>
        <end position="182"/>
    </location>
</feature>
<dbReference type="PANTHER" id="PTHR30329">
    <property type="entry name" value="STATOR ELEMENT OF FLAGELLAR MOTOR COMPLEX"/>
    <property type="match status" value="1"/>
</dbReference>
<evidence type="ECO:0000313" key="10">
    <source>
        <dbReference type="Proteomes" id="UP001180556"/>
    </source>
</evidence>
<evidence type="ECO:0000256" key="3">
    <source>
        <dbReference type="ARBA" id="ARBA00023237"/>
    </source>
</evidence>
<feature type="signal peptide" evidence="6">
    <location>
        <begin position="1"/>
        <end position="21"/>
    </location>
</feature>
<keyword evidence="6" id="KW-0732">Signal</keyword>
<feature type="chain" id="PRO_5046471606" evidence="6">
    <location>
        <begin position="22"/>
        <end position="429"/>
    </location>
</feature>
<dbReference type="CDD" id="cd07185">
    <property type="entry name" value="OmpA_C-like"/>
    <property type="match status" value="1"/>
</dbReference>
<evidence type="ECO:0000256" key="6">
    <source>
        <dbReference type="SAM" id="SignalP"/>
    </source>
</evidence>
<comment type="subcellular location">
    <subcellularLocation>
        <location evidence="1">Cell outer membrane</location>
    </subcellularLocation>
</comment>
<dbReference type="SUPFAM" id="SSF103088">
    <property type="entry name" value="OmpA-like"/>
    <property type="match status" value="1"/>
</dbReference>
<dbReference type="Pfam" id="PF00691">
    <property type="entry name" value="OmpA"/>
    <property type="match status" value="1"/>
</dbReference>
<evidence type="ECO:0000259" key="7">
    <source>
        <dbReference type="PROSITE" id="PS50234"/>
    </source>
</evidence>
<protein>
    <submittedName>
        <fullName evidence="9">OmpA family protein</fullName>
    </submittedName>
</protein>
<dbReference type="InterPro" id="IPR006664">
    <property type="entry name" value="OMP_bac"/>
</dbReference>